<name>A0AB34XTI2_9MICO</name>
<evidence type="ECO:0000313" key="2">
    <source>
        <dbReference type="Proteomes" id="UP000076612"/>
    </source>
</evidence>
<organism evidence="1 2">
    <name type="scientific">Brevibacterium casei</name>
    <dbReference type="NCBI Taxonomy" id="33889"/>
    <lineage>
        <taxon>Bacteria</taxon>
        <taxon>Bacillati</taxon>
        <taxon>Actinomycetota</taxon>
        <taxon>Actinomycetes</taxon>
        <taxon>Micrococcales</taxon>
        <taxon>Brevibacteriaceae</taxon>
        <taxon>Brevibacterium</taxon>
    </lineage>
</organism>
<reference evidence="2" key="1">
    <citation type="submission" date="2016-01" db="EMBL/GenBank/DDBJ databases">
        <title>Draft genome of Chromobacterium sp. F49.</title>
        <authorList>
            <person name="Hong K.W."/>
        </authorList>
    </citation>
    <scope>NUCLEOTIDE SEQUENCE [LARGE SCALE GENOMIC DNA]</scope>
    <source>
        <strain evidence="2">M40</strain>
    </source>
</reference>
<comment type="caution">
    <text evidence="1">The sequence shown here is derived from an EMBL/GenBank/DDBJ whole genome shotgun (WGS) entry which is preliminary data.</text>
</comment>
<evidence type="ECO:0000313" key="1">
    <source>
        <dbReference type="EMBL" id="KZE19149.1"/>
    </source>
</evidence>
<gene>
    <name evidence="1" type="ORF">AVW13_11880</name>
</gene>
<dbReference type="RefSeq" id="WP_156491157.1">
    <property type="nucleotide sequence ID" value="NZ_LQQR01000020.1"/>
</dbReference>
<dbReference type="AlphaFoldDB" id="A0AB34XTI2"/>
<sequence>MRATNLSGAHIGARVRITLRNGAVYEDRIRSVNHDCSARMSTLAGTAAASEVTTTVTFESHAYVYVQQDELVEIVEEEK</sequence>
<dbReference type="EMBL" id="LQQR01000020">
    <property type="protein sequence ID" value="KZE19149.1"/>
    <property type="molecule type" value="Genomic_DNA"/>
</dbReference>
<protein>
    <submittedName>
        <fullName evidence="1">Uncharacterized protein</fullName>
    </submittedName>
</protein>
<dbReference type="Proteomes" id="UP000076612">
    <property type="component" value="Unassembled WGS sequence"/>
</dbReference>
<proteinExistence type="predicted"/>
<accession>A0AB34XTI2</accession>